<reference evidence="2" key="2">
    <citation type="submission" date="2020-11" db="EMBL/GenBank/DDBJ databases">
        <authorList>
            <person name="McCartney M.A."/>
            <person name="Auch B."/>
            <person name="Kono T."/>
            <person name="Mallez S."/>
            <person name="Becker A."/>
            <person name="Gohl D.M."/>
            <person name="Silverstein K.A.T."/>
            <person name="Koren S."/>
            <person name="Bechman K.B."/>
            <person name="Herman A."/>
            <person name="Abrahante J.E."/>
            <person name="Garbe J."/>
        </authorList>
    </citation>
    <scope>NUCLEOTIDE SEQUENCE</scope>
    <source>
        <strain evidence="2">Duluth1</strain>
        <tissue evidence="2">Whole animal</tissue>
    </source>
</reference>
<feature type="compositionally biased region" description="Basic and acidic residues" evidence="1">
    <location>
        <begin position="112"/>
        <end position="127"/>
    </location>
</feature>
<evidence type="ECO:0000313" key="3">
    <source>
        <dbReference type="Proteomes" id="UP000828390"/>
    </source>
</evidence>
<dbReference type="GO" id="GO:0000086">
    <property type="term" value="P:G2/M transition of mitotic cell cycle"/>
    <property type="evidence" value="ECO:0007669"/>
    <property type="project" value="TreeGrafter"/>
</dbReference>
<dbReference type="GO" id="GO:0005737">
    <property type="term" value="C:cytoplasm"/>
    <property type="evidence" value="ECO:0007669"/>
    <property type="project" value="TreeGrafter"/>
</dbReference>
<evidence type="ECO:0000313" key="2">
    <source>
        <dbReference type="EMBL" id="KAH3707959.1"/>
    </source>
</evidence>
<dbReference type="GO" id="GO:0004725">
    <property type="term" value="F:protein tyrosine phosphatase activity"/>
    <property type="evidence" value="ECO:0007669"/>
    <property type="project" value="TreeGrafter"/>
</dbReference>
<organism evidence="2 3">
    <name type="scientific">Dreissena polymorpha</name>
    <name type="common">Zebra mussel</name>
    <name type="synonym">Mytilus polymorpha</name>
    <dbReference type="NCBI Taxonomy" id="45954"/>
    <lineage>
        <taxon>Eukaryota</taxon>
        <taxon>Metazoa</taxon>
        <taxon>Spiralia</taxon>
        <taxon>Lophotrochozoa</taxon>
        <taxon>Mollusca</taxon>
        <taxon>Bivalvia</taxon>
        <taxon>Autobranchia</taxon>
        <taxon>Heteroconchia</taxon>
        <taxon>Euheterodonta</taxon>
        <taxon>Imparidentia</taxon>
        <taxon>Neoheterodontei</taxon>
        <taxon>Myida</taxon>
        <taxon>Dreissenoidea</taxon>
        <taxon>Dreissenidae</taxon>
        <taxon>Dreissena</taxon>
    </lineage>
</organism>
<comment type="caution">
    <text evidence="2">The sequence shown here is derived from an EMBL/GenBank/DDBJ whole genome shotgun (WGS) entry which is preliminary data.</text>
</comment>
<sequence>MDGPAPGLQRNALPLWPLSLSPAVVFIPEAYRRPGVRPVCPQHWWSRCPAVPVPLQTGPLAGPGQRTLDDKQRKTAIPAAWKTSGSRQRHQQKFPSIRKYVQVRKSSAGDSRLGRDAHAPAADRDGKTLQINSQRFVESAKLTRSTSTKRKLEENEVKQRNKRLRSHQSNCGDIINKTSKASVIEAVERFSTAPRLITDGSRDNVLPTVVGKHTQLNAISSATMSYVLRGVYGGHIYHVTIFKGHIMGAVNMYTKQAINEFLENTETSSDKNHVLIFHCEF</sequence>
<keyword evidence="3" id="KW-1185">Reference proteome</keyword>
<proteinExistence type="predicted"/>
<dbReference type="PANTHER" id="PTHR10828:SF17">
    <property type="entry name" value="PROTEIN-TYROSINE-PHOSPHATASE"/>
    <property type="match status" value="1"/>
</dbReference>
<feature type="compositionally biased region" description="Basic and acidic residues" evidence="1">
    <location>
        <begin position="150"/>
        <end position="159"/>
    </location>
</feature>
<dbReference type="InterPro" id="IPR036873">
    <property type="entry name" value="Rhodanese-like_dom_sf"/>
</dbReference>
<dbReference type="AlphaFoldDB" id="A0A9D4BTG2"/>
<dbReference type="GO" id="GO:0005634">
    <property type="term" value="C:nucleus"/>
    <property type="evidence" value="ECO:0007669"/>
    <property type="project" value="TreeGrafter"/>
</dbReference>
<evidence type="ECO:0000256" key="1">
    <source>
        <dbReference type="SAM" id="MobiDB-lite"/>
    </source>
</evidence>
<feature type="compositionally biased region" description="Polar residues" evidence="1">
    <location>
        <begin position="129"/>
        <end position="146"/>
    </location>
</feature>
<dbReference type="GO" id="GO:0110032">
    <property type="term" value="P:positive regulation of G2/MI transition of meiotic cell cycle"/>
    <property type="evidence" value="ECO:0007669"/>
    <property type="project" value="TreeGrafter"/>
</dbReference>
<gene>
    <name evidence="2" type="ORF">DPMN_067380</name>
</gene>
<dbReference type="GO" id="GO:0010971">
    <property type="term" value="P:positive regulation of G2/M transition of mitotic cell cycle"/>
    <property type="evidence" value="ECO:0007669"/>
    <property type="project" value="TreeGrafter"/>
</dbReference>
<accession>A0A9D4BTG2</accession>
<protein>
    <submittedName>
        <fullName evidence="2">Uncharacterized protein</fullName>
    </submittedName>
</protein>
<name>A0A9D4BTG2_DREPO</name>
<dbReference type="EMBL" id="JAIWYP010000014">
    <property type="protein sequence ID" value="KAH3707959.1"/>
    <property type="molecule type" value="Genomic_DNA"/>
</dbReference>
<dbReference type="Gene3D" id="3.40.250.10">
    <property type="entry name" value="Rhodanese-like domain"/>
    <property type="match status" value="1"/>
</dbReference>
<dbReference type="Proteomes" id="UP000828390">
    <property type="component" value="Unassembled WGS sequence"/>
</dbReference>
<feature type="region of interest" description="Disordered" evidence="1">
    <location>
        <begin position="105"/>
        <end position="167"/>
    </location>
</feature>
<reference evidence="2" key="1">
    <citation type="journal article" date="2019" name="bioRxiv">
        <title>The Genome of the Zebra Mussel, Dreissena polymorpha: A Resource for Invasive Species Research.</title>
        <authorList>
            <person name="McCartney M.A."/>
            <person name="Auch B."/>
            <person name="Kono T."/>
            <person name="Mallez S."/>
            <person name="Zhang Y."/>
            <person name="Obille A."/>
            <person name="Becker A."/>
            <person name="Abrahante J.E."/>
            <person name="Garbe J."/>
            <person name="Badalamenti J.P."/>
            <person name="Herman A."/>
            <person name="Mangelson H."/>
            <person name="Liachko I."/>
            <person name="Sullivan S."/>
            <person name="Sone E.D."/>
            <person name="Koren S."/>
            <person name="Silverstein K.A.T."/>
            <person name="Beckman K.B."/>
            <person name="Gohl D.M."/>
        </authorList>
    </citation>
    <scope>NUCLEOTIDE SEQUENCE</scope>
    <source>
        <strain evidence="2">Duluth1</strain>
        <tissue evidence="2">Whole animal</tissue>
    </source>
</reference>
<dbReference type="PANTHER" id="PTHR10828">
    <property type="entry name" value="M-PHASE INDUCER PHOSPHATASE DUAL SPECIFICITY PHOSPHATASE CDC25"/>
    <property type="match status" value="1"/>
</dbReference>